<dbReference type="Gene3D" id="3.90.1510.10">
    <property type="entry name" value="Glycerate kinase, domain 2"/>
    <property type="match status" value="1"/>
</dbReference>
<organism evidence="5 6">
    <name type="scientific">Corticicoccus populi</name>
    <dbReference type="NCBI Taxonomy" id="1812821"/>
    <lineage>
        <taxon>Bacteria</taxon>
        <taxon>Bacillati</taxon>
        <taxon>Bacillota</taxon>
        <taxon>Bacilli</taxon>
        <taxon>Bacillales</taxon>
        <taxon>Staphylococcaceae</taxon>
        <taxon>Corticicoccus</taxon>
    </lineage>
</organism>
<evidence type="ECO:0000256" key="3">
    <source>
        <dbReference type="ARBA" id="ARBA00022777"/>
    </source>
</evidence>
<dbReference type="EC" id="2.7.1.31" evidence="5"/>
<accession>A0ABW5WXJ4</accession>
<dbReference type="RefSeq" id="WP_377773856.1">
    <property type="nucleotide sequence ID" value="NZ_JBHUOQ010000003.1"/>
</dbReference>
<evidence type="ECO:0000256" key="2">
    <source>
        <dbReference type="ARBA" id="ARBA00022679"/>
    </source>
</evidence>
<protein>
    <submittedName>
        <fullName evidence="5">Glycerate kinase</fullName>
        <ecNumber evidence="5">2.7.1.31</ecNumber>
    </submittedName>
</protein>
<proteinExistence type="inferred from homology"/>
<dbReference type="InterPro" id="IPR004381">
    <property type="entry name" value="Glycerate_kinase"/>
</dbReference>
<comment type="similarity">
    <text evidence="1 4">Belongs to the glycerate kinase type-1 family.</text>
</comment>
<dbReference type="InterPro" id="IPR018197">
    <property type="entry name" value="Glycerate_kinase_RE-like"/>
</dbReference>
<dbReference type="PANTHER" id="PTHR21599">
    <property type="entry name" value="GLYCERATE KINASE"/>
    <property type="match status" value="1"/>
</dbReference>
<evidence type="ECO:0000256" key="4">
    <source>
        <dbReference type="PIRNR" id="PIRNR006078"/>
    </source>
</evidence>
<dbReference type="Proteomes" id="UP001597519">
    <property type="component" value="Unassembled WGS sequence"/>
</dbReference>
<keyword evidence="6" id="KW-1185">Reference proteome</keyword>
<reference evidence="6" key="1">
    <citation type="journal article" date="2019" name="Int. J. Syst. Evol. Microbiol.">
        <title>The Global Catalogue of Microorganisms (GCM) 10K type strain sequencing project: providing services to taxonomists for standard genome sequencing and annotation.</title>
        <authorList>
            <consortium name="The Broad Institute Genomics Platform"/>
            <consortium name="The Broad Institute Genome Sequencing Center for Infectious Disease"/>
            <person name="Wu L."/>
            <person name="Ma J."/>
        </authorList>
    </citation>
    <scope>NUCLEOTIDE SEQUENCE [LARGE SCALE GENOMIC DNA]</scope>
    <source>
        <strain evidence="6">KCTC 33575</strain>
    </source>
</reference>
<sequence length="360" mass="38105">MKFVIANDSFKGTMDQIEASELIAKRIEKHGHKAVQKPMSDGGDGLLKCVGPEYRSVTAAVVGPEGLSVKATYKIFKKTAIIESAEACGIHLLTESLPGERTTFGVGELILHAVSEGAETIIIGLGGSATSDGGYGLFKALGGSAVDSESTPVLSLNKHIDLINRIDSRTLVDLSKIEIIIASDVNNPLLGESGAVRVFGPQKGISGNKLNIFEGRLKKLHEKMMRAGFEDFSTSPGAGAAGGLGWMLMTLGAEIKPGGPLIAELIGLEASISNADYVMTGEGKSDAQTMDGKVPSVVLELCQKHSVPCILLSGQIHSGFEGEFHHVYGLVDDDYDAETVMSNTSRHLVRKTDQILSDII</sequence>
<comment type="caution">
    <text evidence="5">The sequence shown here is derived from an EMBL/GenBank/DDBJ whole genome shotgun (WGS) entry which is preliminary data.</text>
</comment>
<dbReference type="InterPro" id="IPR018193">
    <property type="entry name" value="Glyc_kinase_flavodox-like_fold"/>
</dbReference>
<gene>
    <name evidence="5" type="ORF">ACFSX4_09185</name>
</gene>
<dbReference type="PANTHER" id="PTHR21599:SF0">
    <property type="entry name" value="GLYCERATE KINASE"/>
    <property type="match status" value="1"/>
</dbReference>
<evidence type="ECO:0000313" key="6">
    <source>
        <dbReference type="Proteomes" id="UP001597519"/>
    </source>
</evidence>
<dbReference type="NCBIfam" id="TIGR00045">
    <property type="entry name" value="glycerate kinase"/>
    <property type="match status" value="1"/>
</dbReference>
<dbReference type="EMBL" id="JBHUOQ010000003">
    <property type="protein sequence ID" value="MFD2830635.1"/>
    <property type="molecule type" value="Genomic_DNA"/>
</dbReference>
<dbReference type="PIRSF" id="PIRSF006078">
    <property type="entry name" value="GlxK"/>
    <property type="match status" value="1"/>
</dbReference>
<dbReference type="Gene3D" id="3.40.50.10350">
    <property type="entry name" value="Glycerate kinase, domain 1"/>
    <property type="match status" value="1"/>
</dbReference>
<name>A0ABW5WXJ4_9STAP</name>
<dbReference type="GO" id="GO:0008887">
    <property type="term" value="F:glycerate kinase activity"/>
    <property type="evidence" value="ECO:0007669"/>
    <property type="project" value="UniProtKB-EC"/>
</dbReference>
<keyword evidence="2 4" id="KW-0808">Transferase</keyword>
<dbReference type="SUPFAM" id="SSF110738">
    <property type="entry name" value="Glycerate kinase I"/>
    <property type="match status" value="1"/>
</dbReference>
<dbReference type="Pfam" id="PF02595">
    <property type="entry name" value="Gly_kinase"/>
    <property type="match status" value="1"/>
</dbReference>
<evidence type="ECO:0000256" key="1">
    <source>
        <dbReference type="ARBA" id="ARBA00006284"/>
    </source>
</evidence>
<dbReference type="InterPro" id="IPR036129">
    <property type="entry name" value="Glycerate_kinase_sf"/>
</dbReference>
<evidence type="ECO:0000313" key="5">
    <source>
        <dbReference type="EMBL" id="MFD2830635.1"/>
    </source>
</evidence>
<keyword evidence="3 4" id="KW-0418">Kinase</keyword>